<accession>A0A6G1J8P6</accession>
<dbReference type="OrthoDB" id="9984024at2759"/>
<dbReference type="InterPro" id="IPR005198">
    <property type="entry name" value="Glyco_hydro_76"/>
</dbReference>
<dbReference type="SUPFAM" id="SSF48208">
    <property type="entry name" value="Six-hairpin glycosidases"/>
    <property type="match status" value="1"/>
</dbReference>
<evidence type="ECO:0000256" key="2">
    <source>
        <dbReference type="SAM" id="SignalP"/>
    </source>
</evidence>
<evidence type="ECO:0000256" key="1">
    <source>
        <dbReference type="SAM" id="MobiDB-lite"/>
    </source>
</evidence>
<dbReference type="PANTHER" id="PTHR47791:SF1">
    <property type="entry name" value="ENDO MANNANASE, GH76 FAMILY (EUROFUNG)"/>
    <property type="match status" value="1"/>
</dbReference>
<dbReference type="GO" id="GO:0016787">
    <property type="term" value="F:hydrolase activity"/>
    <property type="evidence" value="ECO:0007669"/>
    <property type="project" value="UniProtKB-KW"/>
</dbReference>
<name>A0A6G1J8P6_9PLEO</name>
<keyword evidence="2" id="KW-0732">Signal</keyword>
<dbReference type="InterPro" id="IPR008928">
    <property type="entry name" value="6-hairpin_glycosidase_sf"/>
</dbReference>
<organism evidence="3 4">
    <name type="scientific">Lentithecium fluviatile CBS 122367</name>
    <dbReference type="NCBI Taxonomy" id="1168545"/>
    <lineage>
        <taxon>Eukaryota</taxon>
        <taxon>Fungi</taxon>
        <taxon>Dikarya</taxon>
        <taxon>Ascomycota</taxon>
        <taxon>Pezizomycotina</taxon>
        <taxon>Dothideomycetes</taxon>
        <taxon>Pleosporomycetidae</taxon>
        <taxon>Pleosporales</taxon>
        <taxon>Massarineae</taxon>
        <taxon>Lentitheciaceae</taxon>
        <taxon>Lentithecium</taxon>
    </lineage>
</organism>
<feature type="chain" id="PRO_5026004834" evidence="2">
    <location>
        <begin position="23"/>
        <end position="437"/>
    </location>
</feature>
<protein>
    <submittedName>
        <fullName evidence="3">Glycoside hydrolase family 76 protein</fullName>
    </submittedName>
</protein>
<dbReference type="Proteomes" id="UP000799291">
    <property type="component" value="Unassembled WGS sequence"/>
</dbReference>
<dbReference type="AlphaFoldDB" id="A0A6G1J8P6"/>
<feature type="signal peptide" evidence="2">
    <location>
        <begin position="1"/>
        <end position="22"/>
    </location>
</feature>
<dbReference type="GO" id="GO:0005975">
    <property type="term" value="P:carbohydrate metabolic process"/>
    <property type="evidence" value="ECO:0007669"/>
    <property type="project" value="InterPro"/>
</dbReference>
<dbReference type="EMBL" id="MU005576">
    <property type="protein sequence ID" value="KAF2686917.1"/>
    <property type="molecule type" value="Genomic_DNA"/>
</dbReference>
<dbReference type="Gene3D" id="1.50.10.20">
    <property type="match status" value="1"/>
</dbReference>
<proteinExistence type="predicted"/>
<sequence>MHTTSFFQALLLSAALIPNTFAQSDIADPTTRSEFALSALQIWYNAATGLWDTTGWWNSANVMTMVANLAKIDADNAQLQDLASRIFANTLTQAPAQNPQPGVEDDAVARRSTSNETHSLFNSTGKESGYVKALSADFEPTSTMPKDWAKNAGAYVDVKSLPIFQAQQDVTTAAANPDEWLDGFYDDDLWWALGWIRAYDVTGNTEYLTLAEGIFKAVTKVWPTSCGNGGIWWSWKKEYANAIANELFLSTAAHLANRAQDKEYYIDWAEKELNWFLGTGMINERGTINDGLNDQCQNNNMTTWSYNQGVILGGLVELNKASPNNTYLPLATRIAKAAIMELSDTSGIIHDACGPTCGPDASQFKGIFARNLMQLHEAAPDDAFVETIQVNANSIWMNDRDEGDRISINWAGPFIAPANASTHSSGMDALVAAIVVK</sequence>
<reference evidence="3" key="1">
    <citation type="journal article" date="2020" name="Stud. Mycol.">
        <title>101 Dothideomycetes genomes: a test case for predicting lifestyles and emergence of pathogens.</title>
        <authorList>
            <person name="Haridas S."/>
            <person name="Albert R."/>
            <person name="Binder M."/>
            <person name="Bloem J."/>
            <person name="Labutti K."/>
            <person name="Salamov A."/>
            <person name="Andreopoulos B."/>
            <person name="Baker S."/>
            <person name="Barry K."/>
            <person name="Bills G."/>
            <person name="Bluhm B."/>
            <person name="Cannon C."/>
            <person name="Castanera R."/>
            <person name="Culley D."/>
            <person name="Daum C."/>
            <person name="Ezra D."/>
            <person name="Gonzalez J."/>
            <person name="Henrissat B."/>
            <person name="Kuo A."/>
            <person name="Liang C."/>
            <person name="Lipzen A."/>
            <person name="Lutzoni F."/>
            <person name="Magnuson J."/>
            <person name="Mondo S."/>
            <person name="Nolan M."/>
            <person name="Ohm R."/>
            <person name="Pangilinan J."/>
            <person name="Park H.-J."/>
            <person name="Ramirez L."/>
            <person name="Alfaro M."/>
            <person name="Sun H."/>
            <person name="Tritt A."/>
            <person name="Yoshinaga Y."/>
            <person name="Zwiers L.-H."/>
            <person name="Turgeon B."/>
            <person name="Goodwin S."/>
            <person name="Spatafora J."/>
            <person name="Crous P."/>
            <person name="Grigoriev I."/>
        </authorList>
    </citation>
    <scope>NUCLEOTIDE SEQUENCE</scope>
    <source>
        <strain evidence="3">CBS 122367</strain>
    </source>
</reference>
<feature type="region of interest" description="Disordered" evidence="1">
    <location>
        <begin position="93"/>
        <end position="124"/>
    </location>
</feature>
<gene>
    <name evidence="3" type="ORF">K458DRAFT_386882</name>
</gene>
<evidence type="ECO:0000313" key="3">
    <source>
        <dbReference type="EMBL" id="KAF2686917.1"/>
    </source>
</evidence>
<dbReference type="PANTHER" id="PTHR47791">
    <property type="entry name" value="MEIOTICALLY UP-REGULATED GENE 191 PROTEIN"/>
    <property type="match status" value="1"/>
</dbReference>
<keyword evidence="4" id="KW-1185">Reference proteome</keyword>
<evidence type="ECO:0000313" key="4">
    <source>
        <dbReference type="Proteomes" id="UP000799291"/>
    </source>
</evidence>
<dbReference type="Pfam" id="PF03663">
    <property type="entry name" value="Glyco_hydro_76"/>
    <property type="match status" value="1"/>
</dbReference>
<dbReference type="InterPro" id="IPR053169">
    <property type="entry name" value="MUG_Protein"/>
</dbReference>
<feature type="compositionally biased region" description="Polar residues" evidence="1">
    <location>
        <begin position="111"/>
        <end position="124"/>
    </location>
</feature>
<keyword evidence="3" id="KW-0378">Hydrolase</keyword>